<protein>
    <submittedName>
        <fullName evidence="1">Tyrosine-type recombinase/integrase</fullName>
    </submittedName>
</protein>
<dbReference type="Proteomes" id="UP001558850">
    <property type="component" value="Unassembled WGS sequence"/>
</dbReference>
<accession>A0ACC6U8E5</accession>
<gene>
    <name evidence="1" type="ORF">AB4Y32_28780</name>
</gene>
<keyword evidence="2" id="KW-1185">Reference proteome</keyword>
<name>A0ACC6U8E5_9BURK</name>
<proteinExistence type="predicted"/>
<sequence>MTNSDINCAMAAHLRRYGLPPLPEYIVDRDGRRMDLQGVVWKFNVVTEHVAVDWSRIPGCNVFVGYALRRWAVLLLAQQSGSTVQTGICAIVGALCGRYRNGGSVSGELERMWQALSAVNDPSSLRGALRALMEKAIQGLRARKAMEVLYVLRSWYLWSSEMLDCLGFDEDFALELDEIRIPTRPSRLAVELDDEECGPLWDTEVTLLRRALLDDRSMDRCAVMQRAAVALSLAYGRNPANFCLLRETDLRNALDEFEVPPQWMLAIPRIKKPGVGARQAFIEERVSDELAGLLRELIAVNQTIDCGDRPRPFFMRLNVDEWREGTDTVTYGYHLTSQSFTLLLRQFSKRMNLVSPRTSRPLHISSRRLRYTFATTMVELGVSRKVLAAMLDHSDTRHVQVYYALKGRRLTTILDRAVALKIGPLMRLFRGTLVPSSATAVNGSDPAKSIRFIGDMSAVPSVDIGACGQDRLCALDPPFSCYLCPKFQPYVEADHQAVLNELLASRENRQTKYGLRLSIQLDDVIYAVAQVIREVDEYVRQLRKKA</sequence>
<organism evidence="1 2">
    <name type="scientific">Paraburkholderia phymatum</name>
    <dbReference type="NCBI Taxonomy" id="148447"/>
    <lineage>
        <taxon>Bacteria</taxon>
        <taxon>Pseudomonadati</taxon>
        <taxon>Pseudomonadota</taxon>
        <taxon>Betaproteobacteria</taxon>
        <taxon>Burkholderiales</taxon>
        <taxon>Burkholderiaceae</taxon>
        <taxon>Paraburkholderia</taxon>
    </lineage>
</organism>
<comment type="caution">
    <text evidence="1">The sequence shown here is derived from an EMBL/GenBank/DDBJ whole genome shotgun (WGS) entry which is preliminary data.</text>
</comment>
<dbReference type="EMBL" id="JBFRCH010000023">
    <property type="protein sequence ID" value="MEX3935750.1"/>
    <property type="molecule type" value="Genomic_DNA"/>
</dbReference>
<evidence type="ECO:0000313" key="1">
    <source>
        <dbReference type="EMBL" id="MEX3935750.1"/>
    </source>
</evidence>
<evidence type="ECO:0000313" key="2">
    <source>
        <dbReference type="Proteomes" id="UP001558850"/>
    </source>
</evidence>
<reference evidence="1" key="1">
    <citation type="submission" date="2024-07" db="EMBL/GenBank/DDBJ databases">
        <title>A survey of Mimosa microsymbionts across Brazilian biomes reveals a high diversity of Paraburkholderia nodulating endemic species, but also that Cupriavidus is common as a symbiont of widespread species.</title>
        <authorList>
            <person name="Rouws L."/>
            <person name="Barauna A."/>
            <person name="Beukes C."/>
            <person name="Rouws J.R.C."/>
            <person name="De Faria S.M."/>
            <person name="Gross E."/>
            <person name="Bueno Dos Reis Junior F."/>
            <person name="Simon M.F."/>
            <person name="Maluk M."/>
            <person name="Odee D.W."/>
            <person name="Kenicer G."/>
            <person name="Young J.P.W."/>
            <person name="Reis V.M."/>
            <person name="Zilli J."/>
            <person name="James E.K."/>
        </authorList>
    </citation>
    <scope>NUCLEOTIDE SEQUENCE</scope>
    <source>
        <strain evidence="1">EG181B</strain>
    </source>
</reference>